<feature type="compositionally biased region" description="Basic and acidic residues" evidence="10">
    <location>
        <begin position="118"/>
        <end position="133"/>
    </location>
</feature>
<dbReference type="SMART" id="SM00478">
    <property type="entry name" value="ENDO3c"/>
    <property type="match status" value="1"/>
</dbReference>
<dbReference type="InterPro" id="IPR044811">
    <property type="entry name" value="DME/ROS1"/>
</dbReference>
<keyword evidence="6" id="KW-0411">Iron-sulfur</keyword>
<dbReference type="SUPFAM" id="SSF48150">
    <property type="entry name" value="DNA-glycosylase"/>
    <property type="match status" value="1"/>
</dbReference>
<keyword evidence="4" id="KW-0479">Metal-binding</keyword>
<evidence type="ECO:0000313" key="12">
    <source>
        <dbReference type="EMBL" id="KAD3067224.1"/>
    </source>
</evidence>
<feature type="domain" description="HhH-GPD" evidence="11">
    <location>
        <begin position="929"/>
        <end position="1099"/>
    </location>
</feature>
<comment type="caution">
    <text evidence="12">The sequence shown here is derived from an EMBL/GenBank/DDBJ whole genome shotgun (WGS) entry which is preliminary data.</text>
</comment>
<dbReference type="Gene3D" id="1.10.1670.10">
    <property type="entry name" value="Helix-hairpin-Helix base-excision DNA repair enzymes (C-terminal)"/>
    <property type="match status" value="1"/>
</dbReference>
<dbReference type="GO" id="GO:0019104">
    <property type="term" value="F:DNA N-glycosylase activity"/>
    <property type="evidence" value="ECO:0007669"/>
    <property type="project" value="InterPro"/>
</dbReference>
<dbReference type="EMBL" id="SZYD01000017">
    <property type="protein sequence ID" value="KAD3067224.1"/>
    <property type="molecule type" value="Genomic_DNA"/>
</dbReference>
<proteinExistence type="inferred from homology"/>
<feature type="coiled-coil region" evidence="9">
    <location>
        <begin position="1602"/>
        <end position="1636"/>
    </location>
</feature>
<protein>
    <recommendedName>
        <fullName evidence="11">HhH-GPD domain-containing protein</fullName>
    </recommendedName>
</protein>
<evidence type="ECO:0000256" key="10">
    <source>
        <dbReference type="SAM" id="MobiDB-lite"/>
    </source>
</evidence>
<dbReference type="Proteomes" id="UP000326396">
    <property type="component" value="Linkage Group LG7"/>
</dbReference>
<dbReference type="Pfam" id="PF15628">
    <property type="entry name" value="RRM_DME"/>
    <property type="match status" value="1"/>
</dbReference>
<dbReference type="PANTHER" id="PTHR46213:SF13">
    <property type="entry name" value="DEMETER-LIKE PROTEIN 2-RELATED"/>
    <property type="match status" value="1"/>
</dbReference>
<dbReference type="InterPro" id="IPR028925">
    <property type="entry name" value="RRM_DME"/>
</dbReference>
<evidence type="ECO:0000259" key="11">
    <source>
        <dbReference type="SMART" id="SM00478"/>
    </source>
</evidence>
<dbReference type="GO" id="GO:0003677">
    <property type="term" value="F:DNA binding"/>
    <property type="evidence" value="ECO:0007669"/>
    <property type="project" value="UniProtKB-KW"/>
</dbReference>
<dbReference type="SMART" id="SM00525">
    <property type="entry name" value="FES"/>
    <property type="match status" value="1"/>
</dbReference>
<dbReference type="InterPro" id="IPR011257">
    <property type="entry name" value="DNA_glycosylase"/>
</dbReference>
<gene>
    <name evidence="12" type="ORF">E3N88_35104</name>
</gene>
<evidence type="ECO:0000256" key="5">
    <source>
        <dbReference type="ARBA" id="ARBA00023004"/>
    </source>
</evidence>
<evidence type="ECO:0000256" key="4">
    <source>
        <dbReference type="ARBA" id="ARBA00022723"/>
    </source>
</evidence>
<dbReference type="OrthoDB" id="5607at2759"/>
<evidence type="ECO:0000256" key="6">
    <source>
        <dbReference type="ARBA" id="ARBA00023014"/>
    </source>
</evidence>
<comment type="subcellular location">
    <subcellularLocation>
        <location evidence="2">Nucleus</location>
    </subcellularLocation>
</comment>
<keyword evidence="5" id="KW-0408">Iron</keyword>
<dbReference type="GO" id="GO:0141166">
    <property type="term" value="P:chromosomal 5-methylcytosine DNA demethylation pathway"/>
    <property type="evidence" value="ECO:0007669"/>
    <property type="project" value="InterPro"/>
</dbReference>
<feature type="compositionally biased region" description="Polar residues" evidence="10">
    <location>
        <begin position="1507"/>
        <end position="1525"/>
    </location>
</feature>
<reference evidence="12 13" key="1">
    <citation type="submission" date="2019-05" db="EMBL/GenBank/DDBJ databases">
        <title>Mikania micrantha, genome provides insights into the molecular mechanism of rapid growth.</title>
        <authorList>
            <person name="Liu B."/>
        </authorList>
    </citation>
    <scope>NUCLEOTIDE SEQUENCE [LARGE SCALE GENOMIC DNA]</scope>
    <source>
        <strain evidence="12">NLD-2019</strain>
        <tissue evidence="12">Leaf</tissue>
    </source>
</reference>
<dbReference type="PANTHER" id="PTHR46213">
    <property type="entry name" value="TRANSCRIPTIONAL ACTIVATOR DEMETER"/>
    <property type="match status" value="1"/>
</dbReference>
<dbReference type="GO" id="GO:0005634">
    <property type="term" value="C:nucleus"/>
    <property type="evidence" value="ECO:0007669"/>
    <property type="project" value="UniProtKB-SubCell"/>
</dbReference>
<keyword evidence="8" id="KW-0539">Nucleus</keyword>
<evidence type="ECO:0000313" key="13">
    <source>
        <dbReference type="Proteomes" id="UP000326396"/>
    </source>
</evidence>
<evidence type="ECO:0000256" key="3">
    <source>
        <dbReference type="ARBA" id="ARBA00005646"/>
    </source>
</evidence>
<evidence type="ECO:0000256" key="7">
    <source>
        <dbReference type="ARBA" id="ARBA00023125"/>
    </source>
</evidence>
<evidence type="ECO:0000256" key="2">
    <source>
        <dbReference type="ARBA" id="ARBA00004123"/>
    </source>
</evidence>
<dbReference type="GO" id="GO:0006284">
    <property type="term" value="P:base-excision repair"/>
    <property type="evidence" value="ECO:0007669"/>
    <property type="project" value="InterPro"/>
</dbReference>
<dbReference type="InterPro" id="IPR003265">
    <property type="entry name" value="HhH-GPD_domain"/>
</dbReference>
<dbReference type="GO" id="GO:0035514">
    <property type="term" value="F:DNA demethylase activity"/>
    <property type="evidence" value="ECO:0007669"/>
    <property type="project" value="InterPro"/>
</dbReference>
<comment type="similarity">
    <text evidence="3">Belongs to the DNA glycosylase family. DEMETER subfamily.</text>
</comment>
<dbReference type="GO" id="GO:0046872">
    <property type="term" value="F:metal ion binding"/>
    <property type="evidence" value="ECO:0007669"/>
    <property type="project" value="UniProtKB-KW"/>
</dbReference>
<dbReference type="InterPro" id="IPR003651">
    <property type="entry name" value="Endonuclease3_FeS-loop_motif"/>
</dbReference>
<keyword evidence="9" id="KW-0175">Coiled coil</keyword>
<organism evidence="12 13">
    <name type="scientific">Mikania micrantha</name>
    <name type="common">bitter vine</name>
    <dbReference type="NCBI Taxonomy" id="192012"/>
    <lineage>
        <taxon>Eukaryota</taxon>
        <taxon>Viridiplantae</taxon>
        <taxon>Streptophyta</taxon>
        <taxon>Embryophyta</taxon>
        <taxon>Tracheophyta</taxon>
        <taxon>Spermatophyta</taxon>
        <taxon>Magnoliopsida</taxon>
        <taxon>eudicotyledons</taxon>
        <taxon>Gunneridae</taxon>
        <taxon>Pentapetalae</taxon>
        <taxon>asterids</taxon>
        <taxon>campanulids</taxon>
        <taxon>Asterales</taxon>
        <taxon>Asteraceae</taxon>
        <taxon>Asteroideae</taxon>
        <taxon>Heliantheae alliance</taxon>
        <taxon>Eupatorieae</taxon>
        <taxon>Mikania</taxon>
    </lineage>
</organism>
<feature type="region of interest" description="Disordered" evidence="10">
    <location>
        <begin position="118"/>
        <end position="229"/>
    </location>
</feature>
<keyword evidence="13" id="KW-1185">Reference proteome</keyword>
<accession>A0A5N6M008</accession>
<dbReference type="InterPro" id="IPR023170">
    <property type="entry name" value="HhH_base_excis_C"/>
</dbReference>
<sequence>MVYSSQQNLPFNDHCRIDVMESDNSMERDSVWIPLTPGKSALTSEQGMRKEDTNQEFMCAGCFDPMPYTEKCVMNEMCELPAGILDESEESLGLTGKDKGSLKLLFCADDTSCLQEETVKISPSEHDHKKALGVDESQDGIGSIATPSKTEATRKRRNDGNDMNKKPSQRPRMKKHRPKIFDDSKPKKIPKAQTAQAPTSSPRTPKHATPKPATPNWGQERKMQSRKSNFTVSTNCMQKSTTCVIEDVGPDFQEASRASRVVGSCKRFLDFDSNLKELKSHEESPILRFNYGNFFCGKIVTAKRNTPRRSKFQNKSLKASDNLLGDNDKQKVQDIYLTRNQDQVDRNGRRYVYVYQRRKKISSNSTCPTPTLQVYRRRSFRGNECLHYSKTCGPIFPKLFKKQRTIRKKVNIKVNHWYIIADELHKSLVKRSDRRLSQNARKKIQNRVNKSKYKKILHVFWNARRKRSIMHTRLRKSITEFPYNLKDCLLRQEKNFLQMIEFVPLHEVPVQRIKSFTSPSWNFPHFDSFVGNLNWLQLQDTVVLESQSFPPNQQDILHTREDLNESTASEVEHLIGKIASLDINDQCKELVVQNQNVNGALVKVLPPKKRKMIPKVNLDNETLRVWKLLMENDESEPVEETDKDKEEWWETQRNIFRGRVDSFIAKMHLIQGNRRFSLWKGSVTDSVVGVYLTQNVSDHLSSSAFMSVAARFPPEYSSKEVNDNFGVRNSQESVASNTQIYEGLSKNNEMEQDLNASYADVCIATAIVKPNQNPIEVQDKPCVDENCNTFRKLLEAEEVEYLKQFCRVGIDELGSSLSENKLQGEEQSASTFNVQNSNEPNATIFDLKVSLCETSEVEFTGQQKSTHVEEPKGVTPICSLQSAVTIEQGVHSANGHKETPLENNMKGKKINKKEKKQEPETDWEELRKTYYRTGEKETNVNYRDAVDWDAVRCASVAEIAQTIVDRGMHNVIAERIKECLDRIYKDHGTLDLEWLRDLPPDKAKEFLLSIRGLGLKSVECVRLLTLHHNAFPVDTNVGRVATRLGWVPLQPLPDAVQIHLLNAYPMVDNIQKYLYPRLCTLDQKTLYELHYQLITFGKVFCTKRNPNCNACPMRAECRHYASAFASGRLALPGSNPTKQSSNVTSIVPAENEENHSMHGQLPSLDQEVNNLGSSYQSQSQIYEPIIEVPPSPEPEVESIIGDIEDLCCESDDDEIPTIRLNTQEFMETLKETIDTNNISIPETDMSKALVAFSTESANIRVPPKKFVAKSRTMHLVYELPDFHPILFGFEDRERDDPTPYLLAIWVPAASDNLEETVKATILIPCRTATRGTFPLNGTYFQVNEVFADDETSHSPMDVPRRLLCNLPLRELGCGTSATSIFKGQKFGGGDQLEEEGGLVPRPRPLLLRFHGGLPLPRPRAGYGSGEDGLVAPVGARGAAEGSGMSSLAMAVGRVVETTKAVTGEKKSMLKETISLSVAPGEPVSIMPAKRKSDVSIAAGCIIASNESDSSHPVLSDCTSSPSGTKEGSGVDPGTENTLSRGLLSAPSQDIEAYLLDCFVTKCKLTNKMMLKILNLCREFMIAACPPAESSWDTSLSHRGLSSEGCVLQNQDLKKQLAELKEKHATLELTLISLQSLRRWKFRVAKNMPLCKMI</sequence>
<feature type="region of interest" description="Disordered" evidence="10">
    <location>
        <begin position="1507"/>
        <end position="1540"/>
    </location>
</feature>
<dbReference type="GO" id="GO:0051539">
    <property type="term" value="F:4 iron, 4 sulfur cluster binding"/>
    <property type="evidence" value="ECO:0007669"/>
    <property type="project" value="InterPro"/>
</dbReference>
<name>A0A5N6M008_9ASTR</name>
<keyword evidence="7" id="KW-0238">DNA-binding</keyword>
<evidence type="ECO:0000256" key="8">
    <source>
        <dbReference type="ARBA" id="ARBA00023242"/>
    </source>
</evidence>
<feature type="compositionally biased region" description="Basic residues" evidence="10">
    <location>
        <begin position="167"/>
        <end position="178"/>
    </location>
</feature>
<dbReference type="CDD" id="cd00056">
    <property type="entry name" value="ENDO3c"/>
    <property type="match status" value="1"/>
</dbReference>
<evidence type="ECO:0000256" key="1">
    <source>
        <dbReference type="ARBA" id="ARBA00001966"/>
    </source>
</evidence>
<evidence type="ECO:0000256" key="9">
    <source>
        <dbReference type="SAM" id="Coils"/>
    </source>
</evidence>
<comment type="cofactor">
    <cofactor evidence="1">
        <name>[4Fe-4S] cluster</name>
        <dbReference type="ChEBI" id="CHEBI:49883"/>
    </cofactor>
</comment>